<feature type="transmembrane region" description="Helical" evidence="14">
    <location>
        <begin position="150"/>
        <end position="171"/>
    </location>
</feature>
<keyword evidence="8" id="KW-0915">Sodium</keyword>
<keyword evidence="10 14" id="KW-0472">Membrane</keyword>
<accession>A0ABU5T707</accession>
<evidence type="ECO:0000256" key="9">
    <source>
        <dbReference type="ARBA" id="ARBA00023065"/>
    </source>
</evidence>
<dbReference type="InterPro" id="IPR038377">
    <property type="entry name" value="Na/Glc_symporter_sf"/>
</dbReference>
<feature type="transmembrane region" description="Helical" evidence="14">
    <location>
        <begin position="73"/>
        <end position="93"/>
    </location>
</feature>
<feature type="transmembrane region" description="Helical" evidence="14">
    <location>
        <begin position="364"/>
        <end position="384"/>
    </location>
</feature>
<feature type="transmembrane region" description="Helical" evidence="14">
    <location>
        <begin position="446"/>
        <end position="471"/>
    </location>
</feature>
<evidence type="ECO:0000256" key="3">
    <source>
        <dbReference type="ARBA" id="ARBA00022448"/>
    </source>
</evidence>
<keyword evidence="3" id="KW-0813">Transport</keyword>
<reference evidence="15 16" key="1">
    <citation type="submission" date="2023-12" db="EMBL/GenBank/DDBJ databases">
        <title>Sinomonas terricola sp. nov, isolated from litchi orchard soil in Guangdong, PR China.</title>
        <authorList>
            <person name="Jiaxin W."/>
            <person name="Yang Z."/>
            <person name="Honghui Z."/>
        </authorList>
    </citation>
    <scope>NUCLEOTIDE SEQUENCE [LARGE SCALE GENOMIC DNA]</scope>
    <source>
        <strain evidence="15 16">JGH33</strain>
    </source>
</reference>
<dbReference type="PANTHER" id="PTHR48086:SF3">
    <property type="entry name" value="SODIUM_PROLINE SYMPORTER"/>
    <property type="match status" value="1"/>
</dbReference>
<organism evidence="15 16">
    <name type="scientific">Sinomonas terricola</name>
    <dbReference type="NCBI Taxonomy" id="3110330"/>
    <lineage>
        <taxon>Bacteria</taxon>
        <taxon>Bacillati</taxon>
        <taxon>Actinomycetota</taxon>
        <taxon>Actinomycetes</taxon>
        <taxon>Micrococcales</taxon>
        <taxon>Micrococcaceae</taxon>
        <taxon>Sinomonas</taxon>
    </lineage>
</organism>
<evidence type="ECO:0000256" key="6">
    <source>
        <dbReference type="ARBA" id="ARBA00022847"/>
    </source>
</evidence>
<dbReference type="PROSITE" id="PS50283">
    <property type="entry name" value="NA_SOLUT_SYMP_3"/>
    <property type="match status" value="1"/>
</dbReference>
<evidence type="ECO:0000256" key="14">
    <source>
        <dbReference type="SAM" id="Phobius"/>
    </source>
</evidence>
<keyword evidence="4" id="KW-1003">Cell membrane</keyword>
<feature type="transmembrane region" description="Helical" evidence="14">
    <location>
        <begin position="420"/>
        <end position="440"/>
    </location>
</feature>
<feature type="transmembrane region" description="Helical" evidence="14">
    <location>
        <begin position="120"/>
        <end position="138"/>
    </location>
</feature>
<comment type="caution">
    <text evidence="15">The sequence shown here is derived from an EMBL/GenBank/DDBJ whole genome shotgun (WGS) entry which is preliminary data.</text>
</comment>
<protein>
    <submittedName>
        <fullName evidence="15">Sodium:solute symporter family protein</fullName>
    </submittedName>
</protein>
<dbReference type="EMBL" id="JAYGGQ010000008">
    <property type="protein sequence ID" value="MEA5455458.1"/>
    <property type="molecule type" value="Genomic_DNA"/>
</dbReference>
<feature type="transmembrane region" description="Helical" evidence="14">
    <location>
        <begin position="45"/>
        <end position="67"/>
    </location>
</feature>
<feature type="transmembrane region" description="Helical" evidence="14">
    <location>
        <begin position="274"/>
        <end position="295"/>
    </location>
</feature>
<name>A0ABU5T707_9MICC</name>
<evidence type="ECO:0000256" key="4">
    <source>
        <dbReference type="ARBA" id="ARBA00022475"/>
    </source>
</evidence>
<evidence type="ECO:0000256" key="2">
    <source>
        <dbReference type="ARBA" id="ARBA00006434"/>
    </source>
</evidence>
<feature type="transmembrane region" description="Helical" evidence="14">
    <location>
        <begin position="192"/>
        <end position="212"/>
    </location>
</feature>
<dbReference type="CDD" id="cd10322">
    <property type="entry name" value="SLC5sbd"/>
    <property type="match status" value="1"/>
</dbReference>
<comment type="subcellular location">
    <subcellularLocation>
        <location evidence="1">Cell membrane</location>
        <topology evidence="1">Multi-pass membrane protein</topology>
    </subcellularLocation>
</comment>
<keyword evidence="9" id="KW-0406">Ion transport</keyword>
<keyword evidence="5 14" id="KW-0812">Transmembrane</keyword>
<sequence length="502" mass="52696">MNSIIVGYGGVIAALAVVVLAMELTKRKAASFSDYATGGRSFGSFFATMAFLNTWLPGAVFVAFGGLTVTAGLLGFQGLFYSLLAVILMFLLAKPVHEWGRAFDLRTQADLLGLRYSSRAVRVVSAAIGIVASFPWLVMGMQSLTLVFEYLSFGAVDALGAIVVGILVVAVRQIWTMRFGMRGVMISDMVQGLLAYGLGFVLVLGFGTWLVTNGHGFGAVQPVLYGLPGPDSPAGGLYVFSLVLTGTLGGWCWPDIFVRLFTARSTATIQRSAVQAAPALLVFSGALTLMTLLASSMPDVAEAPDHVWFLVARHLGPVALTLAGICVVMATMGNVSANLQALGTQTVNDILGVARGEQVETPRAGRIAVAVFTVAAAGCALALAGAQAGLFVLAMISYQGICQLAPTLFFGIFWRRGNAIGAVASMIVGVTAAAVLQLAYPLSVPWLGGFTSGAAALVLNTAVYIVCAYAFPGSAEERARVDGLFDRLRVPRRRPTVEPAFD</sequence>
<evidence type="ECO:0000256" key="7">
    <source>
        <dbReference type="ARBA" id="ARBA00022989"/>
    </source>
</evidence>
<evidence type="ECO:0000313" key="16">
    <source>
        <dbReference type="Proteomes" id="UP001304769"/>
    </source>
</evidence>
<dbReference type="RefSeq" id="WP_323279305.1">
    <property type="nucleotide sequence ID" value="NZ_JAYGGQ010000008.1"/>
</dbReference>
<evidence type="ECO:0000256" key="10">
    <source>
        <dbReference type="ARBA" id="ARBA00023136"/>
    </source>
</evidence>
<dbReference type="InterPro" id="IPR050277">
    <property type="entry name" value="Sodium:Solute_Symporter"/>
</dbReference>
<evidence type="ECO:0000256" key="5">
    <source>
        <dbReference type="ARBA" id="ARBA00022692"/>
    </source>
</evidence>
<evidence type="ECO:0000256" key="8">
    <source>
        <dbReference type="ARBA" id="ARBA00023053"/>
    </source>
</evidence>
<feature type="transmembrane region" description="Helical" evidence="14">
    <location>
        <begin position="307"/>
        <end position="330"/>
    </location>
</feature>
<comment type="catalytic activity">
    <reaction evidence="12">
        <text>L-proline(in) + Na(+)(in) = L-proline(out) + Na(+)(out)</text>
        <dbReference type="Rhea" id="RHEA:28967"/>
        <dbReference type="ChEBI" id="CHEBI:29101"/>
        <dbReference type="ChEBI" id="CHEBI:60039"/>
    </reaction>
</comment>
<evidence type="ECO:0000256" key="11">
    <source>
        <dbReference type="ARBA" id="ARBA00023201"/>
    </source>
</evidence>
<evidence type="ECO:0000256" key="1">
    <source>
        <dbReference type="ARBA" id="ARBA00004651"/>
    </source>
</evidence>
<dbReference type="Pfam" id="PF00474">
    <property type="entry name" value="SSF"/>
    <property type="match status" value="1"/>
</dbReference>
<evidence type="ECO:0000256" key="12">
    <source>
        <dbReference type="ARBA" id="ARBA00033708"/>
    </source>
</evidence>
<proteinExistence type="inferred from homology"/>
<keyword evidence="6" id="KW-0769">Symport</keyword>
<evidence type="ECO:0000313" key="15">
    <source>
        <dbReference type="EMBL" id="MEA5455458.1"/>
    </source>
</evidence>
<feature type="transmembrane region" description="Helical" evidence="14">
    <location>
        <begin position="6"/>
        <end position="24"/>
    </location>
</feature>
<feature type="transmembrane region" description="Helical" evidence="14">
    <location>
        <begin position="232"/>
        <end position="253"/>
    </location>
</feature>
<dbReference type="PANTHER" id="PTHR48086">
    <property type="entry name" value="SODIUM/PROLINE SYMPORTER-RELATED"/>
    <property type="match status" value="1"/>
</dbReference>
<keyword evidence="7 14" id="KW-1133">Transmembrane helix</keyword>
<dbReference type="InterPro" id="IPR001734">
    <property type="entry name" value="Na/solute_symporter"/>
</dbReference>
<dbReference type="Gene3D" id="1.20.1730.10">
    <property type="entry name" value="Sodium/glucose cotransporter"/>
    <property type="match status" value="1"/>
</dbReference>
<feature type="transmembrane region" description="Helical" evidence="14">
    <location>
        <begin position="390"/>
        <end position="413"/>
    </location>
</feature>
<keyword evidence="11" id="KW-0739">Sodium transport</keyword>
<gene>
    <name evidence="15" type="ORF">SPF06_12060</name>
</gene>
<dbReference type="Proteomes" id="UP001304769">
    <property type="component" value="Unassembled WGS sequence"/>
</dbReference>
<keyword evidence="16" id="KW-1185">Reference proteome</keyword>
<evidence type="ECO:0000256" key="13">
    <source>
        <dbReference type="RuleBase" id="RU362091"/>
    </source>
</evidence>
<comment type="similarity">
    <text evidence="2 13">Belongs to the sodium:solute symporter (SSF) (TC 2.A.21) family.</text>
</comment>